<keyword evidence="1" id="KW-0812">Transmembrane</keyword>
<dbReference type="Proteomes" id="UP000034119">
    <property type="component" value="Unassembled WGS sequence"/>
</dbReference>
<keyword evidence="1" id="KW-1133">Transmembrane helix</keyword>
<evidence type="ECO:0000313" key="3">
    <source>
        <dbReference type="Proteomes" id="UP000034119"/>
    </source>
</evidence>
<gene>
    <name evidence="2" type="ORF">UY40_C0019G0001</name>
</gene>
<feature type="non-terminal residue" evidence="2">
    <location>
        <position position="159"/>
    </location>
</feature>
<reference evidence="2 3" key="1">
    <citation type="journal article" date="2015" name="Nature">
        <title>rRNA introns, odd ribosomes, and small enigmatic genomes across a large radiation of phyla.</title>
        <authorList>
            <person name="Brown C.T."/>
            <person name="Hug L.A."/>
            <person name="Thomas B.C."/>
            <person name="Sharon I."/>
            <person name="Castelle C.J."/>
            <person name="Singh A."/>
            <person name="Wilkins M.J."/>
            <person name="Williams K.H."/>
            <person name="Banfield J.F."/>
        </authorList>
    </citation>
    <scope>NUCLEOTIDE SEQUENCE [LARGE SCALE GENOMIC DNA]</scope>
</reference>
<keyword evidence="1" id="KW-0472">Membrane</keyword>
<sequence length="159" mass="17212">MPSLSEFAQVTRRAIIYAALAVATYFALVLLWRLATAIYFAINPPPEPPPTVGFGTLPQLNLRLTAVKGTPVYILETPTGELPEMSNRSEVIAMAPPVVTLLGEEKARELATKLDFGGQGALSADRKTLTFSDNPDQRTLVVNVITQDFQLSTSPARIA</sequence>
<protein>
    <submittedName>
        <fullName evidence="2">Uncharacterized protein</fullName>
    </submittedName>
</protein>
<name>A0A0G1VGN1_9BACT</name>
<organism evidence="2 3">
    <name type="scientific">candidate division CPR1 bacterium GW2011_GWC1_49_13</name>
    <dbReference type="NCBI Taxonomy" id="1618342"/>
    <lineage>
        <taxon>Bacteria</taxon>
        <taxon>candidate division CPR1</taxon>
    </lineage>
</organism>
<dbReference type="EMBL" id="LCPW01000019">
    <property type="protein sequence ID" value="KKW05450.1"/>
    <property type="molecule type" value="Genomic_DNA"/>
</dbReference>
<evidence type="ECO:0000313" key="2">
    <source>
        <dbReference type="EMBL" id="KKW05450.1"/>
    </source>
</evidence>
<proteinExistence type="predicted"/>
<dbReference type="AlphaFoldDB" id="A0A0G1VGN1"/>
<evidence type="ECO:0000256" key="1">
    <source>
        <dbReference type="SAM" id="Phobius"/>
    </source>
</evidence>
<comment type="caution">
    <text evidence="2">The sequence shown here is derived from an EMBL/GenBank/DDBJ whole genome shotgun (WGS) entry which is preliminary data.</text>
</comment>
<feature type="transmembrane region" description="Helical" evidence="1">
    <location>
        <begin position="14"/>
        <end position="42"/>
    </location>
</feature>
<accession>A0A0G1VGN1</accession>